<reference evidence="5 6" key="1">
    <citation type="submission" date="2015-04" db="EMBL/GenBank/DDBJ databases">
        <title>Genome sequence of aromatic hydrocarbons-degrading Sphingobium chungbukense DJ77.</title>
        <authorList>
            <person name="Kim Y.-C."/>
            <person name="Chae J.-C."/>
        </authorList>
    </citation>
    <scope>NUCLEOTIDE SEQUENCE [LARGE SCALE GENOMIC DNA]</scope>
    <source>
        <strain evidence="5 6">DJ77</strain>
    </source>
</reference>
<dbReference type="Pfam" id="PF12804">
    <property type="entry name" value="NTP_transf_3"/>
    <property type="match status" value="1"/>
</dbReference>
<dbReference type="SUPFAM" id="SSF53448">
    <property type="entry name" value="Nucleotide-diphospho-sugar transferases"/>
    <property type="match status" value="1"/>
</dbReference>
<organism evidence="5 6">
    <name type="scientific">Sphingobium chungbukense</name>
    <dbReference type="NCBI Taxonomy" id="56193"/>
    <lineage>
        <taxon>Bacteria</taxon>
        <taxon>Pseudomonadati</taxon>
        <taxon>Pseudomonadota</taxon>
        <taxon>Alphaproteobacteria</taxon>
        <taxon>Sphingomonadales</taxon>
        <taxon>Sphingomonadaceae</taxon>
        <taxon>Sphingobium</taxon>
    </lineage>
</organism>
<protein>
    <recommendedName>
        <fullName evidence="4">MobA-like NTP transferase domain-containing protein</fullName>
    </recommendedName>
</protein>
<dbReference type="EMBL" id="LBIC01000001">
    <property type="protein sequence ID" value="KKW94090.1"/>
    <property type="molecule type" value="Genomic_DNA"/>
</dbReference>
<dbReference type="STRING" id="56193.YP76_05670"/>
<dbReference type="InterPro" id="IPR029044">
    <property type="entry name" value="Nucleotide-diphossugar_trans"/>
</dbReference>
<dbReference type="PATRIC" id="fig|56193.3.peg.1177"/>
<sequence length="213" mass="23610">MATRLGMGMTKALIDICGKPLLHWQLAMLRDVEDVRVVVGHQAEQVIACALTLRRDVTFVFNHAYQTTGTAKSLCLAATGVEGDIVSLDGDLLVAPQDFRNFLDAPTALVGCLPISSSQPVMVETCHDKTGMMVTAFSMERGAAEWSGLARIAAEQLRQANEEGRAERHVYHILEPLLPLRVVEVRATEVDTIDDYERALVWMQQYRDAWEGL</sequence>
<keyword evidence="2" id="KW-0548">Nucleotidyltransferase</keyword>
<proteinExistence type="predicted"/>
<dbReference type="AlphaFoldDB" id="A0A0M3AW68"/>
<evidence type="ECO:0000256" key="2">
    <source>
        <dbReference type="ARBA" id="ARBA00022695"/>
    </source>
</evidence>
<evidence type="ECO:0000256" key="1">
    <source>
        <dbReference type="ARBA" id="ARBA00022679"/>
    </source>
</evidence>
<name>A0A0M3AW68_9SPHN</name>
<feature type="domain" description="MobA-like NTP transferase" evidence="4">
    <location>
        <begin position="2"/>
        <end position="105"/>
    </location>
</feature>
<dbReference type="PANTHER" id="PTHR43584">
    <property type="entry name" value="NUCLEOTIDYL TRANSFERASE"/>
    <property type="match status" value="1"/>
</dbReference>
<dbReference type="InterPro" id="IPR050065">
    <property type="entry name" value="GlmU-like"/>
</dbReference>
<comment type="caution">
    <text evidence="5">The sequence shown here is derived from an EMBL/GenBank/DDBJ whole genome shotgun (WGS) entry which is preliminary data.</text>
</comment>
<evidence type="ECO:0000259" key="4">
    <source>
        <dbReference type="Pfam" id="PF12804"/>
    </source>
</evidence>
<dbReference type="InterPro" id="IPR025877">
    <property type="entry name" value="MobA-like_NTP_Trfase"/>
</dbReference>
<dbReference type="Proteomes" id="UP000033874">
    <property type="component" value="Unassembled WGS sequence"/>
</dbReference>
<dbReference type="RefSeq" id="WP_046762521.1">
    <property type="nucleotide sequence ID" value="NZ_LBIC01000001.1"/>
</dbReference>
<evidence type="ECO:0000313" key="5">
    <source>
        <dbReference type="EMBL" id="KKW94090.1"/>
    </source>
</evidence>
<keyword evidence="3" id="KW-0460">Magnesium</keyword>
<dbReference type="GO" id="GO:0016779">
    <property type="term" value="F:nucleotidyltransferase activity"/>
    <property type="evidence" value="ECO:0007669"/>
    <property type="project" value="UniProtKB-KW"/>
</dbReference>
<dbReference type="PANTHER" id="PTHR43584:SF8">
    <property type="entry name" value="N-ACETYLMURAMATE ALPHA-1-PHOSPHATE URIDYLYLTRANSFERASE"/>
    <property type="match status" value="1"/>
</dbReference>
<gene>
    <name evidence="5" type="ORF">YP76_05670</name>
</gene>
<dbReference type="Gene3D" id="3.90.550.10">
    <property type="entry name" value="Spore Coat Polysaccharide Biosynthesis Protein SpsA, Chain A"/>
    <property type="match status" value="1"/>
</dbReference>
<evidence type="ECO:0000256" key="3">
    <source>
        <dbReference type="ARBA" id="ARBA00022842"/>
    </source>
</evidence>
<keyword evidence="6" id="KW-1185">Reference proteome</keyword>
<accession>A0A0M3AW68</accession>
<evidence type="ECO:0000313" key="6">
    <source>
        <dbReference type="Proteomes" id="UP000033874"/>
    </source>
</evidence>
<keyword evidence="1" id="KW-0808">Transferase</keyword>